<accession>A0A6S6SDX2</accession>
<dbReference type="EMBL" id="CACVAY010000013">
    <property type="protein sequence ID" value="CAA6802939.1"/>
    <property type="molecule type" value="Genomic_DNA"/>
</dbReference>
<dbReference type="InterPro" id="IPR037401">
    <property type="entry name" value="SnoaL-like"/>
</dbReference>
<feature type="domain" description="SnoaL-like" evidence="1">
    <location>
        <begin position="15"/>
        <end position="131"/>
    </location>
</feature>
<gene>
    <name evidence="2" type="ORF">HELGO_WM10965</name>
</gene>
<sequence>MKTSRAAFFFATAEEAASAFYSAFEMCDIQLMGAVWASESVSCLHPNSMPLLGRDEVLESWQHILSHANPPIIHVELIEEIIRDDLVIHVVIERLAESHKPDIPISMVLATNVYVREKAGWRIAQHHASTPPVIEPFESDFEVSTTLQ</sequence>
<proteinExistence type="predicted"/>
<evidence type="ECO:0000259" key="1">
    <source>
        <dbReference type="Pfam" id="PF13474"/>
    </source>
</evidence>
<evidence type="ECO:0000313" key="2">
    <source>
        <dbReference type="EMBL" id="CAA6802939.1"/>
    </source>
</evidence>
<protein>
    <submittedName>
        <fullName evidence="2">DUF4440 domain-containing protein</fullName>
    </submittedName>
</protein>
<dbReference type="SUPFAM" id="SSF54427">
    <property type="entry name" value="NTF2-like"/>
    <property type="match status" value="1"/>
</dbReference>
<dbReference type="AlphaFoldDB" id="A0A6S6SDX2"/>
<dbReference type="PANTHER" id="PTHR34957:SF1">
    <property type="entry name" value="NUCLEAR TRANSPORT FACTOR 2 (NTF2) FAMILY PROTEIN"/>
    <property type="match status" value="1"/>
</dbReference>
<organism evidence="2">
    <name type="scientific">uncultured Thiotrichaceae bacterium</name>
    <dbReference type="NCBI Taxonomy" id="298394"/>
    <lineage>
        <taxon>Bacteria</taxon>
        <taxon>Pseudomonadati</taxon>
        <taxon>Pseudomonadota</taxon>
        <taxon>Gammaproteobacteria</taxon>
        <taxon>Thiotrichales</taxon>
        <taxon>Thiotrichaceae</taxon>
        <taxon>environmental samples</taxon>
    </lineage>
</organism>
<dbReference type="Gene3D" id="3.10.450.50">
    <property type="match status" value="1"/>
</dbReference>
<dbReference type="PANTHER" id="PTHR34957">
    <property type="entry name" value="NUCLEAR TRANSPORT FACTOR 2 (NTF2) FAMILY PROTEIN"/>
    <property type="match status" value="1"/>
</dbReference>
<dbReference type="Pfam" id="PF13474">
    <property type="entry name" value="SnoaL_3"/>
    <property type="match status" value="1"/>
</dbReference>
<dbReference type="InterPro" id="IPR032710">
    <property type="entry name" value="NTF2-like_dom_sf"/>
</dbReference>
<reference evidence="2" key="1">
    <citation type="submission" date="2020-01" db="EMBL/GenBank/DDBJ databases">
        <authorList>
            <person name="Meier V. D."/>
            <person name="Meier V D."/>
        </authorList>
    </citation>
    <scope>NUCLEOTIDE SEQUENCE</scope>
    <source>
        <strain evidence="2">HLG_WM_MAG_07</strain>
    </source>
</reference>
<name>A0A6S6SDX2_9GAMM</name>